<comment type="caution">
    <text evidence="8">The sequence shown here is derived from an EMBL/GenBank/DDBJ whole genome shotgun (WGS) entry which is preliminary data.</text>
</comment>
<accession>A0A2S8A7R1</accession>
<dbReference type="NCBIfam" id="TIGR00608">
    <property type="entry name" value="radc"/>
    <property type="match status" value="1"/>
</dbReference>
<keyword evidence="5" id="KW-0482">Metalloprotease</keyword>
<dbReference type="OrthoDB" id="9804482at2"/>
<evidence type="ECO:0000256" key="3">
    <source>
        <dbReference type="ARBA" id="ARBA00022801"/>
    </source>
</evidence>
<dbReference type="InterPro" id="IPR001405">
    <property type="entry name" value="UPF0758"/>
</dbReference>
<evidence type="ECO:0000256" key="1">
    <source>
        <dbReference type="ARBA" id="ARBA00022670"/>
    </source>
</evidence>
<dbReference type="SUPFAM" id="SSF102712">
    <property type="entry name" value="JAB1/MPN domain"/>
    <property type="match status" value="1"/>
</dbReference>
<sequence>MNIKSLAEDDRPREKLLIKGKNSLSDAELLAIIIGSGSKKESSIHLSQRILSSVNGNWNELAKLSIKDLCKFNGIGKVKAIEIITSLEIGRRKSIQEALKKEKISSSKDAFNLLHPIIGDNMIEEFWVVFLNQSHTILHKEKISQGGITGTVVDMRLIFKQALELNAVSLIISHNHPSGNTQPSKADLQLTQEIKDGGNLLNIKLIDHLIITQSSYLSFADEGLL</sequence>
<keyword evidence="3" id="KW-0378">Hydrolase</keyword>
<name>A0A2S8A7R1_9FLAO</name>
<evidence type="ECO:0000313" key="9">
    <source>
        <dbReference type="Proteomes" id="UP000238042"/>
    </source>
</evidence>
<gene>
    <name evidence="8" type="ORF">C4S77_12055</name>
</gene>
<dbReference type="InterPro" id="IPR020891">
    <property type="entry name" value="UPF0758_CS"/>
</dbReference>
<evidence type="ECO:0000256" key="5">
    <source>
        <dbReference type="ARBA" id="ARBA00023049"/>
    </source>
</evidence>
<evidence type="ECO:0000259" key="7">
    <source>
        <dbReference type="PROSITE" id="PS50249"/>
    </source>
</evidence>
<reference evidence="8 9" key="1">
    <citation type="submission" date="2018-02" db="EMBL/GenBank/DDBJ databases">
        <title>Genome sequences of Apibacter spp., gut symbionts of Asian honey bees.</title>
        <authorList>
            <person name="Kwong W.K."/>
            <person name="Steele M.I."/>
            <person name="Moran N.A."/>
        </authorList>
    </citation>
    <scope>NUCLEOTIDE SEQUENCE [LARGE SCALE GENOMIC DNA]</scope>
    <source>
        <strain evidence="9">wkB301</strain>
    </source>
</reference>
<dbReference type="Pfam" id="PF04002">
    <property type="entry name" value="RadC"/>
    <property type="match status" value="1"/>
</dbReference>
<keyword evidence="1" id="KW-0645">Protease</keyword>
<evidence type="ECO:0000313" key="8">
    <source>
        <dbReference type="EMBL" id="PQL90603.1"/>
    </source>
</evidence>
<organism evidence="8 9">
    <name type="scientific">Apibacter adventoris</name>
    <dbReference type="NCBI Taxonomy" id="1679466"/>
    <lineage>
        <taxon>Bacteria</taxon>
        <taxon>Pseudomonadati</taxon>
        <taxon>Bacteroidota</taxon>
        <taxon>Flavobacteriia</taxon>
        <taxon>Flavobacteriales</taxon>
        <taxon>Weeksellaceae</taxon>
        <taxon>Apibacter</taxon>
    </lineage>
</organism>
<proteinExistence type="inferred from homology"/>
<keyword evidence="2" id="KW-0479">Metal-binding</keyword>
<feature type="domain" description="MPN" evidence="7">
    <location>
        <begin position="103"/>
        <end position="225"/>
    </location>
</feature>
<dbReference type="InterPro" id="IPR025657">
    <property type="entry name" value="RadC_JAB"/>
</dbReference>
<dbReference type="RefSeq" id="WP_105247745.1">
    <property type="nucleotide sequence ID" value="NZ_PSZM01000046.1"/>
</dbReference>
<keyword evidence="9" id="KW-1185">Reference proteome</keyword>
<dbReference type="InterPro" id="IPR046778">
    <property type="entry name" value="UPF0758_N"/>
</dbReference>
<dbReference type="GO" id="GO:0006508">
    <property type="term" value="P:proteolysis"/>
    <property type="evidence" value="ECO:0007669"/>
    <property type="project" value="UniProtKB-KW"/>
</dbReference>
<dbReference type="PANTHER" id="PTHR30471:SF3">
    <property type="entry name" value="UPF0758 PROTEIN YEES-RELATED"/>
    <property type="match status" value="1"/>
</dbReference>
<dbReference type="AlphaFoldDB" id="A0A2S8A7R1"/>
<dbReference type="InterPro" id="IPR037518">
    <property type="entry name" value="MPN"/>
</dbReference>
<dbReference type="NCBIfam" id="NF000642">
    <property type="entry name" value="PRK00024.1"/>
    <property type="match status" value="1"/>
</dbReference>
<protein>
    <recommendedName>
        <fullName evidence="7">MPN domain-containing protein</fullName>
    </recommendedName>
</protein>
<dbReference type="GO" id="GO:0008237">
    <property type="term" value="F:metallopeptidase activity"/>
    <property type="evidence" value="ECO:0007669"/>
    <property type="project" value="UniProtKB-KW"/>
</dbReference>
<dbReference type="PROSITE" id="PS50249">
    <property type="entry name" value="MPN"/>
    <property type="match status" value="1"/>
</dbReference>
<dbReference type="CDD" id="cd08071">
    <property type="entry name" value="MPN_DUF2466"/>
    <property type="match status" value="1"/>
</dbReference>
<comment type="similarity">
    <text evidence="6">Belongs to the UPF0758 family.</text>
</comment>
<evidence type="ECO:0000256" key="6">
    <source>
        <dbReference type="RuleBase" id="RU003797"/>
    </source>
</evidence>
<dbReference type="PROSITE" id="PS01302">
    <property type="entry name" value="UPF0758"/>
    <property type="match status" value="1"/>
</dbReference>
<dbReference type="Proteomes" id="UP000238042">
    <property type="component" value="Unassembled WGS sequence"/>
</dbReference>
<dbReference type="EMBL" id="PSZM01000046">
    <property type="protein sequence ID" value="PQL90603.1"/>
    <property type="molecule type" value="Genomic_DNA"/>
</dbReference>
<evidence type="ECO:0000256" key="2">
    <source>
        <dbReference type="ARBA" id="ARBA00022723"/>
    </source>
</evidence>
<keyword evidence="4" id="KW-0862">Zinc</keyword>
<dbReference type="Pfam" id="PF20582">
    <property type="entry name" value="UPF0758_N"/>
    <property type="match status" value="1"/>
</dbReference>
<dbReference type="PANTHER" id="PTHR30471">
    <property type="entry name" value="DNA REPAIR PROTEIN RADC"/>
    <property type="match status" value="1"/>
</dbReference>
<evidence type="ECO:0000256" key="4">
    <source>
        <dbReference type="ARBA" id="ARBA00022833"/>
    </source>
</evidence>
<dbReference type="GO" id="GO:0046872">
    <property type="term" value="F:metal ion binding"/>
    <property type="evidence" value="ECO:0007669"/>
    <property type="project" value="UniProtKB-KW"/>
</dbReference>
<dbReference type="Gene3D" id="3.40.140.10">
    <property type="entry name" value="Cytidine Deaminase, domain 2"/>
    <property type="match status" value="1"/>
</dbReference>